<reference evidence="2 3" key="1">
    <citation type="submission" date="2020-08" db="EMBL/GenBank/DDBJ databases">
        <title>Genome sequence of Rhizobiales bacterium strain IZ6.</title>
        <authorList>
            <person name="Nakai R."/>
            <person name="Naganuma T."/>
        </authorList>
    </citation>
    <scope>NUCLEOTIDE SEQUENCE [LARGE SCALE GENOMIC DNA]</scope>
    <source>
        <strain evidence="2 3">IZ6</strain>
    </source>
</reference>
<evidence type="ECO:0000313" key="2">
    <source>
        <dbReference type="EMBL" id="BCJ89569.1"/>
    </source>
</evidence>
<accession>A0A6S6QL14</accession>
<proteinExistence type="predicted"/>
<feature type="signal peptide" evidence="1">
    <location>
        <begin position="1"/>
        <end position="23"/>
    </location>
</feature>
<dbReference type="Pfam" id="PF09411">
    <property type="entry name" value="PagL"/>
    <property type="match status" value="1"/>
</dbReference>
<sequence length="198" mass="20716">MRISTHIFAAIPAAALLCGAAHAADLVAPSPAAEAYVAEPAYSWRVLDEVRGGIYAYGVDDPPEGQSVSVNLELLTSRLPIGGQAWFVPRLHVGATINTDDAPSHGYAGLTWTVDVLDKVFVEATFGGGVHDGDTGADAPVGESALGCSVLFRESASLGFRFNENWSVIGTVEHLSNAGLCDANRGITEAGARIGYRF</sequence>
<dbReference type="KEGG" id="tso:IZ6_03040"/>
<evidence type="ECO:0000256" key="1">
    <source>
        <dbReference type="SAM" id="SignalP"/>
    </source>
</evidence>
<keyword evidence="1" id="KW-0732">Signal</keyword>
<gene>
    <name evidence="2" type="ORF">IZ6_03040</name>
</gene>
<dbReference type="AlphaFoldDB" id="A0A6S6QL14"/>
<organism evidence="2 3">
    <name type="scientific">Terrihabitans soli</name>
    <dbReference type="NCBI Taxonomy" id="708113"/>
    <lineage>
        <taxon>Bacteria</taxon>
        <taxon>Pseudomonadati</taxon>
        <taxon>Pseudomonadota</taxon>
        <taxon>Alphaproteobacteria</taxon>
        <taxon>Hyphomicrobiales</taxon>
        <taxon>Terrihabitans</taxon>
    </lineage>
</organism>
<dbReference type="RefSeq" id="WP_222876272.1">
    <property type="nucleotide sequence ID" value="NZ_AP023361.1"/>
</dbReference>
<keyword evidence="3" id="KW-1185">Reference proteome</keyword>
<dbReference type="InterPro" id="IPR018550">
    <property type="entry name" value="Lipid-A_deacylase-rel"/>
</dbReference>
<protein>
    <recommendedName>
        <fullName evidence="4">Acyloxyacyl hydrolase</fullName>
    </recommendedName>
</protein>
<evidence type="ECO:0008006" key="4">
    <source>
        <dbReference type="Google" id="ProtNLM"/>
    </source>
</evidence>
<evidence type="ECO:0000313" key="3">
    <source>
        <dbReference type="Proteomes" id="UP000515317"/>
    </source>
</evidence>
<dbReference type="Gene3D" id="2.40.160.20">
    <property type="match status" value="1"/>
</dbReference>
<name>A0A6S6QL14_9HYPH</name>
<dbReference type="EMBL" id="AP023361">
    <property type="protein sequence ID" value="BCJ89569.1"/>
    <property type="molecule type" value="Genomic_DNA"/>
</dbReference>
<dbReference type="Proteomes" id="UP000515317">
    <property type="component" value="Chromosome"/>
</dbReference>
<feature type="chain" id="PRO_5027954726" description="Acyloxyacyl hydrolase" evidence="1">
    <location>
        <begin position="24"/>
        <end position="198"/>
    </location>
</feature>